<feature type="transmembrane region" description="Helical" evidence="7">
    <location>
        <begin position="174"/>
        <end position="194"/>
    </location>
</feature>
<dbReference type="RefSeq" id="WP_369045613.1">
    <property type="nucleotide sequence ID" value="NZ_CP163302.1"/>
</dbReference>
<evidence type="ECO:0000256" key="7">
    <source>
        <dbReference type="SAM" id="Phobius"/>
    </source>
</evidence>
<feature type="transmembrane region" description="Helical" evidence="7">
    <location>
        <begin position="441"/>
        <end position="464"/>
    </location>
</feature>
<name>A0AB39L3E3_9MICC</name>
<evidence type="ECO:0000256" key="4">
    <source>
        <dbReference type="ARBA" id="ARBA00022692"/>
    </source>
</evidence>
<feature type="transmembrane region" description="Helical" evidence="7">
    <location>
        <begin position="111"/>
        <end position="132"/>
    </location>
</feature>
<feature type="transmembrane region" description="Helical" evidence="7">
    <location>
        <begin position="144"/>
        <end position="168"/>
    </location>
</feature>
<feature type="transmembrane region" description="Helical" evidence="7">
    <location>
        <begin position="367"/>
        <end position="390"/>
    </location>
</feature>
<dbReference type="InterPro" id="IPR036259">
    <property type="entry name" value="MFS_trans_sf"/>
</dbReference>
<feature type="transmembrane region" description="Helical" evidence="7">
    <location>
        <begin position="17"/>
        <end position="38"/>
    </location>
</feature>
<reference evidence="9" key="1">
    <citation type="submission" date="2024-07" db="EMBL/GenBank/DDBJ databases">
        <authorList>
            <person name="fu j."/>
        </authorList>
    </citation>
    <scope>NUCLEOTIDE SEQUENCE</scope>
    <source>
        <strain evidence="9">P10A9</strain>
    </source>
</reference>
<keyword evidence="3" id="KW-1003">Cell membrane</keyword>
<dbReference type="InterPro" id="IPR004638">
    <property type="entry name" value="EmrB-like"/>
</dbReference>
<dbReference type="KEGG" id="spue:AB5L97_17395"/>
<evidence type="ECO:0000256" key="1">
    <source>
        <dbReference type="ARBA" id="ARBA00004651"/>
    </source>
</evidence>
<evidence type="ECO:0000259" key="8">
    <source>
        <dbReference type="PROSITE" id="PS50850"/>
    </source>
</evidence>
<dbReference type="PROSITE" id="PS50850">
    <property type="entry name" value="MFS"/>
    <property type="match status" value="1"/>
</dbReference>
<dbReference type="GO" id="GO:0022857">
    <property type="term" value="F:transmembrane transporter activity"/>
    <property type="evidence" value="ECO:0007669"/>
    <property type="project" value="InterPro"/>
</dbReference>
<feature type="transmembrane region" description="Helical" evidence="7">
    <location>
        <begin position="338"/>
        <end position="355"/>
    </location>
</feature>
<feature type="transmembrane region" description="Helical" evidence="7">
    <location>
        <begin position="58"/>
        <end position="78"/>
    </location>
</feature>
<keyword evidence="2" id="KW-0813">Transport</keyword>
<evidence type="ECO:0000256" key="6">
    <source>
        <dbReference type="ARBA" id="ARBA00023136"/>
    </source>
</evidence>
<feature type="transmembrane region" description="Helical" evidence="7">
    <location>
        <begin position="312"/>
        <end position="331"/>
    </location>
</feature>
<gene>
    <name evidence="9" type="ORF">AB5L97_17395</name>
</gene>
<dbReference type="PRINTS" id="PR01036">
    <property type="entry name" value="TCRTETB"/>
</dbReference>
<dbReference type="GO" id="GO:0005886">
    <property type="term" value="C:plasma membrane"/>
    <property type="evidence" value="ECO:0007669"/>
    <property type="project" value="UniProtKB-SubCell"/>
</dbReference>
<dbReference type="Gene3D" id="1.20.1720.10">
    <property type="entry name" value="Multidrug resistance protein D"/>
    <property type="match status" value="1"/>
</dbReference>
<evidence type="ECO:0000256" key="5">
    <source>
        <dbReference type="ARBA" id="ARBA00022989"/>
    </source>
</evidence>
<keyword evidence="5 7" id="KW-1133">Transmembrane helix</keyword>
<dbReference type="AlphaFoldDB" id="A0AB39L3E3"/>
<dbReference type="CDD" id="cd17321">
    <property type="entry name" value="MFS_MMR_MDR_like"/>
    <property type="match status" value="1"/>
</dbReference>
<dbReference type="PANTHER" id="PTHR42718">
    <property type="entry name" value="MAJOR FACILITATOR SUPERFAMILY MULTIDRUG TRANSPORTER MFSC"/>
    <property type="match status" value="1"/>
</dbReference>
<dbReference type="Gene3D" id="1.20.1250.20">
    <property type="entry name" value="MFS general substrate transporter like domains"/>
    <property type="match status" value="1"/>
</dbReference>
<dbReference type="EMBL" id="CP163302">
    <property type="protein sequence ID" value="XDP45017.1"/>
    <property type="molecule type" value="Genomic_DNA"/>
</dbReference>
<organism evidence="9">
    <name type="scientific">Sinomonas puerhi</name>
    <dbReference type="NCBI Taxonomy" id="3238584"/>
    <lineage>
        <taxon>Bacteria</taxon>
        <taxon>Bacillati</taxon>
        <taxon>Actinomycetota</taxon>
        <taxon>Actinomycetes</taxon>
        <taxon>Micrococcales</taxon>
        <taxon>Micrococcaceae</taxon>
        <taxon>Sinomonas</taxon>
    </lineage>
</organism>
<evidence type="ECO:0000313" key="9">
    <source>
        <dbReference type="EMBL" id="XDP45017.1"/>
    </source>
</evidence>
<keyword evidence="6 7" id="KW-0472">Membrane</keyword>
<dbReference type="NCBIfam" id="TIGR00711">
    <property type="entry name" value="efflux_EmrB"/>
    <property type="match status" value="1"/>
</dbReference>
<feature type="transmembrane region" description="Helical" evidence="7">
    <location>
        <begin position="273"/>
        <end position="300"/>
    </location>
</feature>
<sequence length="478" mass="48026">MALDQGSSSTRAAQRPVWAVVAAASLPMFMATLDNLVVTNALPTIRATLGASVDELQWVVNAYTLAFASGILLAAGIGDRIGRRSVFLGGIALFTVASALAALSTDPGQLIAARAVQGIGGAVVVPLSLALITGSVTAQRRALAIGIWGGISGLGVAVGPLVGGLVLGSWSWEAIFWINVPVGVVAVVLARLGLPESRGLSEPLDVLGAVLGGAGVFALVYGIIRGGAVGWGAAETVVSLVAAAVLIALFLLRQRTTAAPLLPLGMFANRPFTASNVLGFGMSFGTFGAIFLLIQFLQLVQGDTALEAAWKTAPWTLAPMVVAPVAGLFVSRIGARPFIAAGLVLQAIGLGWIALEMTRAIEYAALVPPFVLAGAGMGLVFAPLSTALLATLPEAGHAKASGANATIREVGVALGIAVFTTLFTSWGGNLTPTGFVDAARSVVGVAAGILAVTAIGAVAVPGAAGKVRPAPREVAVAG</sequence>
<keyword evidence="4 7" id="KW-0812">Transmembrane</keyword>
<feature type="transmembrane region" description="Helical" evidence="7">
    <location>
        <begin position="85"/>
        <end position="105"/>
    </location>
</feature>
<feature type="transmembrane region" description="Helical" evidence="7">
    <location>
        <begin position="206"/>
        <end position="224"/>
    </location>
</feature>
<feature type="domain" description="Major facilitator superfamily (MFS) profile" evidence="8">
    <location>
        <begin position="20"/>
        <end position="456"/>
    </location>
</feature>
<feature type="transmembrane region" description="Helical" evidence="7">
    <location>
        <begin position="410"/>
        <end position="429"/>
    </location>
</feature>
<dbReference type="PANTHER" id="PTHR42718:SF42">
    <property type="entry name" value="EXPORT PROTEIN"/>
    <property type="match status" value="1"/>
</dbReference>
<evidence type="ECO:0000256" key="3">
    <source>
        <dbReference type="ARBA" id="ARBA00022475"/>
    </source>
</evidence>
<feature type="transmembrane region" description="Helical" evidence="7">
    <location>
        <begin position="230"/>
        <end position="252"/>
    </location>
</feature>
<evidence type="ECO:0000256" key="2">
    <source>
        <dbReference type="ARBA" id="ARBA00022448"/>
    </source>
</evidence>
<dbReference type="SUPFAM" id="SSF103473">
    <property type="entry name" value="MFS general substrate transporter"/>
    <property type="match status" value="2"/>
</dbReference>
<proteinExistence type="predicted"/>
<dbReference type="InterPro" id="IPR020846">
    <property type="entry name" value="MFS_dom"/>
</dbReference>
<comment type="subcellular location">
    <subcellularLocation>
        <location evidence="1">Cell membrane</location>
        <topology evidence="1">Multi-pass membrane protein</topology>
    </subcellularLocation>
</comment>
<accession>A0AB39L3E3</accession>
<dbReference type="Pfam" id="PF07690">
    <property type="entry name" value="MFS_1"/>
    <property type="match status" value="1"/>
</dbReference>
<dbReference type="InterPro" id="IPR011701">
    <property type="entry name" value="MFS"/>
</dbReference>
<protein>
    <submittedName>
        <fullName evidence="9">DHA2 family efflux MFS transporter permease subunit</fullName>
    </submittedName>
</protein>